<dbReference type="Proteomes" id="UP000266673">
    <property type="component" value="Unassembled WGS sequence"/>
</dbReference>
<gene>
    <name evidence="2" type="ORF">C2G38_1668577</name>
</gene>
<dbReference type="EMBL" id="QKWP01000846">
    <property type="protein sequence ID" value="RIB14293.1"/>
    <property type="molecule type" value="Genomic_DNA"/>
</dbReference>
<sequence>MFLNWLIWILSMFLPVANLNSNRFLNLNLSNYSNLNQIYSLFGVNFQIYHVIDSIITNERVIHSKKIFFF</sequence>
<evidence type="ECO:0000313" key="2">
    <source>
        <dbReference type="EMBL" id="RIB14293.1"/>
    </source>
</evidence>
<proteinExistence type="predicted"/>
<evidence type="ECO:0000313" key="3">
    <source>
        <dbReference type="Proteomes" id="UP000266673"/>
    </source>
</evidence>
<evidence type="ECO:0000256" key="1">
    <source>
        <dbReference type="SAM" id="SignalP"/>
    </source>
</evidence>
<dbReference type="AlphaFoldDB" id="A0A397V2Y7"/>
<feature type="chain" id="PRO_5017412934" description="Secreted protein" evidence="1">
    <location>
        <begin position="19"/>
        <end position="70"/>
    </location>
</feature>
<feature type="signal peptide" evidence="1">
    <location>
        <begin position="1"/>
        <end position="18"/>
    </location>
</feature>
<name>A0A397V2Y7_9GLOM</name>
<keyword evidence="1" id="KW-0732">Signal</keyword>
<organism evidence="2 3">
    <name type="scientific">Gigaspora rosea</name>
    <dbReference type="NCBI Taxonomy" id="44941"/>
    <lineage>
        <taxon>Eukaryota</taxon>
        <taxon>Fungi</taxon>
        <taxon>Fungi incertae sedis</taxon>
        <taxon>Mucoromycota</taxon>
        <taxon>Glomeromycotina</taxon>
        <taxon>Glomeromycetes</taxon>
        <taxon>Diversisporales</taxon>
        <taxon>Gigasporaceae</taxon>
        <taxon>Gigaspora</taxon>
    </lineage>
</organism>
<keyword evidence="3" id="KW-1185">Reference proteome</keyword>
<evidence type="ECO:0008006" key="4">
    <source>
        <dbReference type="Google" id="ProtNLM"/>
    </source>
</evidence>
<comment type="caution">
    <text evidence="2">The sequence shown here is derived from an EMBL/GenBank/DDBJ whole genome shotgun (WGS) entry which is preliminary data.</text>
</comment>
<reference evidence="2 3" key="1">
    <citation type="submission" date="2018-06" db="EMBL/GenBank/DDBJ databases">
        <title>Comparative genomics reveals the genomic features of Rhizophagus irregularis, R. cerebriforme, R. diaphanum and Gigaspora rosea, and their symbiotic lifestyle signature.</title>
        <authorList>
            <person name="Morin E."/>
            <person name="San Clemente H."/>
            <person name="Chen E.C.H."/>
            <person name="De La Providencia I."/>
            <person name="Hainaut M."/>
            <person name="Kuo A."/>
            <person name="Kohler A."/>
            <person name="Murat C."/>
            <person name="Tang N."/>
            <person name="Roy S."/>
            <person name="Loubradou J."/>
            <person name="Henrissat B."/>
            <person name="Grigoriev I.V."/>
            <person name="Corradi N."/>
            <person name="Roux C."/>
            <person name="Martin F.M."/>
        </authorList>
    </citation>
    <scope>NUCLEOTIDE SEQUENCE [LARGE SCALE GENOMIC DNA]</scope>
    <source>
        <strain evidence="2 3">DAOM 194757</strain>
    </source>
</reference>
<accession>A0A397V2Y7</accession>
<protein>
    <recommendedName>
        <fullName evidence="4">Secreted protein</fullName>
    </recommendedName>
</protein>